<sequence length="452" mass="48880">MVALRSRRLEGLFGVRLDAVSHTQVAALKTSAVSESYDLEFKGELYGGNDKAKRDLAGDVAALANTAGGILLLGVAEDDQARATELPGVALSDAEVLRIRNIVADQVHPLPTFDVKQIEDPDNPGHGILMIAVPRSPSAPHGVLVNEGLRYPRRNGASIIYLTEAEVAAAYQDRFARRQSRHDDLLRYERDLIGRLDVSDQTYIVVTLVPDLSGDFTLDTKALRAFQQETRGKDLLVIPRGVYVHHVTVGSRRLMAHGGSEPTTAKWIACELYQSGAGTFAAIAANRTDLARPGQVDENTTVSRIEDEDLVLDIWSGLRLLARHARDRAAAGGTTTVRVTIAPVNADLPAELRHPRGHANLGGSLGTHQVTESPQATSVFDIDDLAEDGPGLIAATSVLAAGLIQHFGYPETLQMTTDGVIRTKYWSSQRYGSGVQQWATQANVDMTDDTVD</sequence>
<dbReference type="Proteomes" id="UP000270471">
    <property type="component" value="Unassembled WGS sequence"/>
</dbReference>
<dbReference type="Gene3D" id="3.30.950.30">
    <property type="entry name" value="Schlafen, AAA domain"/>
    <property type="match status" value="1"/>
</dbReference>
<dbReference type="RefSeq" id="WP_121894073.1">
    <property type="nucleotide sequence ID" value="NZ_PENI01000034.1"/>
</dbReference>
<protein>
    <recommendedName>
        <fullName evidence="1">Schlafen AlbA-2 domain-containing protein</fullName>
    </recommendedName>
</protein>
<dbReference type="Pfam" id="PF04326">
    <property type="entry name" value="SLFN_AlbA_2"/>
    <property type="match status" value="1"/>
</dbReference>
<dbReference type="OrthoDB" id="3443870at2"/>
<dbReference type="InterPro" id="IPR007421">
    <property type="entry name" value="Schlafen_AlbA_2_dom"/>
</dbReference>
<organism evidence="2 3">
    <name type="scientific">Streptomyces shenzhenensis</name>
    <dbReference type="NCBI Taxonomy" id="943815"/>
    <lineage>
        <taxon>Bacteria</taxon>
        <taxon>Bacillati</taxon>
        <taxon>Actinomycetota</taxon>
        <taxon>Actinomycetes</taxon>
        <taxon>Kitasatosporales</taxon>
        <taxon>Streptomycetaceae</taxon>
        <taxon>Streptomyces</taxon>
    </lineage>
</organism>
<reference evidence="2 3" key="1">
    <citation type="submission" date="2017-11" db="EMBL/GenBank/DDBJ databases">
        <title>Draft genome of actinobacteria isolated from guarana (Paullinia cupana (Mart.) Ducke.</title>
        <authorList>
            <person name="Siqueira K.A."/>
            <person name="Liotti R.G."/>
            <person name="Mendes T.A.O."/>
            <person name="Soares M.A."/>
        </authorList>
    </citation>
    <scope>NUCLEOTIDE SEQUENCE [LARGE SCALE GENOMIC DNA]</scope>
    <source>
        <strain evidence="2 3">193</strain>
    </source>
</reference>
<proteinExistence type="predicted"/>
<dbReference type="AlphaFoldDB" id="A0A3M0HX23"/>
<accession>A0A3M0HX23</accession>
<gene>
    <name evidence="2" type="ORF">CTZ28_36460</name>
</gene>
<evidence type="ECO:0000313" key="2">
    <source>
        <dbReference type="EMBL" id="RMB81084.1"/>
    </source>
</evidence>
<dbReference type="InterPro" id="IPR038461">
    <property type="entry name" value="Schlafen_AlbA_2_dom_sf"/>
</dbReference>
<keyword evidence="3" id="KW-1185">Reference proteome</keyword>
<comment type="caution">
    <text evidence="2">The sequence shown here is derived from an EMBL/GenBank/DDBJ whole genome shotgun (WGS) entry which is preliminary data.</text>
</comment>
<evidence type="ECO:0000313" key="3">
    <source>
        <dbReference type="Proteomes" id="UP000270471"/>
    </source>
</evidence>
<feature type="domain" description="Schlafen AlbA-2" evidence="1">
    <location>
        <begin position="35"/>
        <end position="155"/>
    </location>
</feature>
<evidence type="ECO:0000259" key="1">
    <source>
        <dbReference type="Pfam" id="PF04326"/>
    </source>
</evidence>
<dbReference type="EMBL" id="PENI01000034">
    <property type="protein sequence ID" value="RMB81084.1"/>
    <property type="molecule type" value="Genomic_DNA"/>
</dbReference>
<name>A0A3M0HX23_9ACTN</name>